<gene>
    <name evidence="3" type="ORF">WN944_015963</name>
</gene>
<evidence type="ECO:0000256" key="1">
    <source>
        <dbReference type="ARBA" id="ARBA00022821"/>
    </source>
</evidence>
<dbReference type="InterPro" id="IPR032675">
    <property type="entry name" value="LRR_dom_sf"/>
</dbReference>
<keyword evidence="4" id="KW-1185">Reference proteome</keyword>
<dbReference type="Pfam" id="PF23247">
    <property type="entry name" value="LRR_RPS2"/>
    <property type="match status" value="1"/>
</dbReference>
<evidence type="ECO:0000313" key="4">
    <source>
        <dbReference type="Proteomes" id="UP001428341"/>
    </source>
</evidence>
<evidence type="ECO:0000259" key="2">
    <source>
        <dbReference type="Pfam" id="PF23247"/>
    </source>
</evidence>
<dbReference type="InterPro" id="IPR057135">
    <property type="entry name" value="At4g27190-like_LRR"/>
</dbReference>
<dbReference type="SUPFAM" id="SSF52047">
    <property type="entry name" value="RNI-like"/>
    <property type="match status" value="1"/>
</dbReference>
<dbReference type="Gene3D" id="3.80.10.10">
    <property type="entry name" value="Ribonuclease Inhibitor"/>
    <property type="match status" value="1"/>
</dbReference>
<keyword evidence="1" id="KW-0611">Plant defense</keyword>
<dbReference type="EMBL" id="JBCGBO010000005">
    <property type="protein sequence ID" value="KAK9200764.1"/>
    <property type="molecule type" value="Genomic_DNA"/>
</dbReference>
<dbReference type="InterPro" id="IPR050905">
    <property type="entry name" value="Plant_NBS-LRR"/>
</dbReference>
<dbReference type="PANTHER" id="PTHR33463">
    <property type="entry name" value="NB-ARC DOMAIN-CONTAINING PROTEIN-RELATED"/>
    <property type="match status" value="1"/>
</dbReference>
<dbReference type="Proteomes" id="UP001428341">
    <property type="component" value="Unassembled WGS sequence"/>
</dbReference>
<accession>A0AAP0QN36</accession>
<comment type="caution">
    <text evidence="3">The sequence shown here is derived from an EMBL/GenBank/DDBJ whole genome shotgun (WGS) entry which is preliminary data.</text>
</comment>
<sequence>MPKIEAVVDSKELTATVFLSLENLSIHRLWNLMCIWEGIAPKGSFAELRILSAYACPRLKYVFSSFITQFLSKLEQLVVEDCPTMDEIIHEGEIIDFDCITLPSLKKLTLHYLPGLFNICTSSWSSLEHISFYDCPRLKNIEWEDDELHSQLQRFFTAINEDDP</sequence>
<evidence type="ECO:0000313" key="3">
    <source>
        <dbReference type="EMBL" id="KAK9200764.1"/>
    </source>
</evidence>
<organism evidence="3 4">
    <name type="scientific">Citrus x changshan-huyou</name>
    <dbReference type="NCBI Taxonomy" id="2935761"/>
    <lineage>
        <taxon>Eukaryota</taxon>
        <taxon>Viridiplantae</taxon>
        <taxon>Streptophyta</taxon>
        <taxon>Embryophyta</taxon>
        <taxon>Tracheophyta</taxon>
        <taxon>Spermatophyta</taxon>
        <taxon>Magnoliopsida</taxon>
        <taxon>eudicotyledons</taxon>
        <taxon>Gunneridae</taxon>
        <taxon>Pentapetalae</taxon>
        <taxon>rosids</taxon>
        <taxon>malvids</taxon>
        <taxon>Sapindales</taxon>
        <taxon>Rutaceae</taxon>
        <taxon>Aurantioideae</taxon>
        <taxon>Citrus</taxon>
    </lineage>
</organism>
<feature type="domain" description="Disease resistance protein At4g27190-like leucine-rich repeats" evidence="2">
    <location>
        <begin position="10"/>
        <end position="82"/>
    </location>
</feature>
<protein>
    <recommendedName>
        <fullName evidence="2">Disease resistance protein At4g27190-like leucine-rich repeats domain-containing protein</fullName>
    </recommendedName>
</protein>
<name>A0AAP0QN36_9ROSI</name>
<dbReference type="PANTHER" id="PTHR33463:SF143">
    <property type="entry name" value="NB-ARC DOMAIN-CONTAINING PROTEIN"/>
    <property type="match status" value="1"/>
</dbReference>
<proteinExistence type="predicted"/>
<reference evidence="3 4" key="1">
    <citation type="submission" date="2024-05" db="EMBL/GenBank/DDBJ databases">
        <title>Haplotype-resolved chromosome-level genome assembly of Huyou (Citrus changshanensis).</title>
        <authorList>
            <person name="Miao C."/>
            <person name="Chen W."/>
            <person name="Wu Y."/>
            <person name="Wang L."/>
            <person name="Zhao S."/>
            <person name="Grierson D."/>
            <person name="Xu C."/>
            <person name="Chen K."/>
        </authorList>
    </citation>
    <scope>NUCLEOTIDE SEQUENCE [LARGE SCALE GENOMIC DNA]</scope>
    <source>
        <strain evidence="3">01-14</strain>
        <tissue evidence="3">Leaf</tissue>
    </source>
</reference>
<dbReference type="AlphaFoldDB" id="A0AAP0QN36"/>